<dbReference type="SMART" id="SM00204">
    <property type="entry name" value="TGFB"/>
    <property type="match status" value="1"/>
</dbReference>
<proteinExistence type="inferred from homology"/>
<feature type="compositionally biased region" description="Basic residues" evidence="7">
    <location>
        <begin position="168"/>
        <end position="183"/>
    </location>
</feature>
<gene>
    <name evidence="9" type="ORF">V1477_013403</name>
</gene>
<dbReference type="PANTHER" id="PTHR11848">
    <property type="entry name" value="TGF-BETA FAMILY"/>
    <property type="match status" value="1"/>
</dbReference>
<evidence type="ECO:0000256" key="2">
    <source>
        <dbReference type="ARBA" id="ARBA00006656"/>
    </source>
</evidence>
<dbReference type="Pfam" id="PF00019">
    <property type="entry name" value="TGF_beta"/>
    <property type="match status" value="1"/>
</dbReference>
<sequence>MEAKSESEGEEEEEEVAAEEEEIEEVKEKEEYDEEIEKKQDEEKEEEEEEEDDEVEKEGQKEKEKDGEILQRLFFPVEIPEDLNEEYSTVDHASLRFLLTGDHRGSSNNDNYLEIVVYLRNEQLDTEMITSSSSSSSSSASASSSLSTLSSSSSSLSSSSSSSGSTRKITRSRKRSPQVRRKIRLDDPRDSKWLEFDVTDLTISSFLDEPKILEFEIEFLQNGKRNRRNIDLPVLNLFTTSYETMINNNNYNNNYNNYNNNNNNNNNKVNRRRKRGAPEQLLSLHKGRRTECRGDNKKCCRHEMTVIFKDLKGFEFIVQPKTFDAGYCKGRCPPRYNPAHHHALLQSLIWKEDRRKAPRPCCAPSKLAELEILYFDENDSTSLKVSNWKNMRVLECACS</sequence>
<evidence type="ECO:0000256" key="5">
    <source>
        <dbReference type="ARBA" id="ARBA00023157"/>
    </source>
</evidence>
<evidence type="ECO:0000313" key="9">
    <source>
        <dbReference type="EMBL" id="KAL2735147.1"/>
    </source>
</evidence>
<evidence type="ECO:0000256" key="4">
    <source>
        <dbReference type="ARBA" id="ARBA00023030"/>
    </source>
</evidence>
<dbReference type="Proteomes" id="UP001607303">
    <property type="component" value="Unassembled WGS sequence"/>
</dbReference>
<reference evidence="9 10" key="1">
    <citation type="journal article" date="2024" name="Ann. Entomol. Soc. Am.">
        <title>Genomic analyses of the southern and eastern yellowjacket wasps (Hymenoptera: Vespidae) reveal evolutionary signatures of social life.</title>
        <authorList>
            <person name="Catto M.A."/>
            <person name="Caine P.B."/>
            <person name="Orr S.E."/>
            <person name="Hunt B.G."/>
            <person name="Goodisman M.A.D."/>
        </authorList>
    </citation>
    <scope>NUCLEOTIDE SEQUENCE [LARGE SCALE GENOMIC DNA]</scope>
    <source>
        <strain evidence="9">232</strain>
        <tissue evidence="9">Head and thorax</tissue>
    </source>
</reference>
<dbReference type="InterPro" id="IPR001839">
    <property type="entry name" value="TGF-b_C"/>
</dbReference>
<dbReference type="FunFam" id="2.10.90.10:FF:000058">
    <property type="entry name" value="Maverick"/>
    <property type="match status" value="1"/>
</dbReference>
<feature type="compositionally biased region" description="Acidic residues" evidence="7">
    <location>
        <begin position="43"/>
        <end position="56"/>
    </location>
</feature>
<evidence type="ECO:0000256" key="1">
    <source>
        <dbReference type="ARBA" id="ARBA00004613"/>
    </source>
</evidence>
<keyword evidence="3" id="KW-0964">Secreted</keyword>
<organism evidence="9 10">
    <name type="scientific">Vespula maculifrons</name>
    <name type="common">Eastern yellow jacket</name>
    <name type="synonym">Wasp</name>
    <dbReference type="NCBI Taxonomy" id="7453"/>
    <lineage>
        <taxon>Eukaryota</taxon>
        <taxon>Metazoa</taxon>
        <taxon>Ecdysozoa</taxon>
        <taxon>Arthropoda</taxon>
        <taxon>Hexapoda</taxon>
        <taxon>Insecta</taxon>
        <taxon>Pterygota</taxon>
        <taxon>Neoptera</taxon>
        <taxon>Endopterygota</taxon>
        <taxon>Hymenoptera</taxon>
        <taxon>Apocrita</taxon>
        <taxon>Aculeata</taxon>
        <taxon>Vespoidea</taxon>
        <taxon>Vespidae</taxon>
        <taxon>Vespinae</taxon>
        <taxon>Vespula</taxon>
    </lineage>
</organism>
<dbReference type="GO" id="GO:0005576">
    <property type="term" value="C:extracellular region"/>
    <property type="evidence" value="ECO:0007669"/>
    <property type="project" value="UniProtKB-SubCell"/>
</dbReference>
<dbReference type="EMBL" id="JAYRBN010000067">
    <property type="protein sequence ID" value="KAL2735147.1"/>
    <property type="molecule type" value="Genomic_DNA"/>
</dbReference>
<dbReference type="PROSITE" id="PS00250">
    <property type="entry name" value="TGF_BETA_1"/>
    <property type="match status" value="1"/>
</dbReference>
<dbReference type="PROSITE" id="PS51362">
    <property type="entry name" value="TGF_BETA_2"/>
    <property type="match status" value="1"/>
</dbReference>
<comment type="subcellular location">
    <subcellularLocation>
        <location evidence="1">Secreted</location>
    </subcellularLocation>
</comment>
<evidence type="ECO:0000313" key="10">
    <source>
        <dbReference type="Proteomes" id="UP001607303"/>
    </source>
</evidence>
<dbReference type="SUPFAM" id="SSF57501">
    <property type="entry name" value="Cystine-knot cytokines"/>
    <property type="match status" value="1"/>
</dbReference>
<accession>A0ABD2BQT5</accession>
<protein>
    <recommendedName>
        <fullName evidence="8">TGF-beta family profile domain-containing protein</fullName>
    </recommendedName>
</protein>
<comment type="caution">
    <text evidence="9">The sequence shown here is derived from an EMBL/GenBank/DDBJ whole genome shotgun (WGS) entry which is preliminary data.</text>
</comment>
<dbReference type="GO" id="GO:0008083">
    <property type="term" value="F:growth factor activity"/>
    <property type="evidence" value="ECO:0007669"/>
    <property type="project" value="UniProtKB-KW"/>
</dbReference>
<feature type="compositionally biased region" description="Basic and acidic residues" evidence="7">
    <location>
        <begin position="26"/>
        <end position="42"/>
    </location>
</feature>
<keyword evidence="5" id="KW-1015">Disulfide bond</keyword>
<dbReference type="AlphaFoldDB" id="A0ABD2BQT5"/>
<dbReference type="Gene3D" id="2.10.90.10">
    <property type="entry name" value="Cystine-knot cytokines"/>
    <property type="match status" value="1"/>
</dbReference>
<comment type="similarity">
    <text evidence="2 6">Belongs to the TGF-beta family.</text>
</comment>
<dbReference type="InterPro" id="IPR029034">
    <property type="entry name" value="Cystine-knot_cytokine"/>
</dbReference>
<dbReference type="PANTHER" id="PTHR11848:SF119">
    <property type="entry name" value="TGF-BETA FAMILY PROFILE DOMAIN-CONTAINING PROTEIN"/>
    <property type="match status" value="1"/>
</dbReference>
<dbReference type="InterPro" id="IPR017948">
    <property type="entry name" value="TGFb_CS"/>
</dbReference>
<evidence type="ECO:0000259" key="8">
    <source>
        <dbReference type="PROSITE" id="PS51362"/>
    </source>
</evidence>
<feature type="domain" description="TGF-beta family profile" evidence="8">
    <location>
        <begin position="272"/>
        <end position="399"/>
    </location>
</feature>
<name>A0ABD2BQT5_VESMC</name>
<dbReference type="CDD" id="cd13755">
    <property type="entry name" value="TGF_beta_maverick"/>
    <property type="match status" value="1"/>
</dbReference>
<feature type="compositionally biased region" description="Low complexity" evidence="7">
    <location>
        <begin position="130"/>
        <end position="167"/>
    </location>
</feature>
<evidence type="ECO:0000256" key="3">
    <source>
        <dbReference type="ARBA" id="ARBA00022525"/>
    </source>
</evidence>
<feature type="region of interest" description="Disordered" evidence="7">
    <location>
        <begin position="1"/>
        <end position="65"/>
    </location>
</feature>
<feature type="region of interest" description="Disordered" evidence="7">
    <location>
        <begin position="130"/>
        <end position="183"/>
    </location>
</feature>
<keyword evidence="4 6" id="KW-0339">Growth factor</keyword>
<evidence type="ECO:0000256" key="6">
    <source>
        <dbReference type="RuleBase" id="RU000354"/>
    </source>
</evidence>
<dbReference type="InterPro" id="IPR015615">
    <property type="entry name" value="TGF-beta-rel"/>
</dbReference>
<feature type="compositionally biased region" description="Acidic residues" evidence="7">
    <location>
        <begin position="8"/>
        <end position="25"/>
    </location>
</feature>
<evidence type="ECO:0000256" key="7">
    <source>
        <dbReference type="SAM" id="MobiDB-lite"/>
    </source>
</evidence>
<keyword evidence="10" id="KW-1185">Reference proteome</keyword>